<dbReference type="PANTHER" id="PTHR32315">
    <property type="entry name" value="ADENINE PHOSPHORIBOSYLTRANSFERASE"/>
    <property type="match status" value="1"/>
</dbReference>
<evidence type="ECO:0000256" key="7">
    <source>
        <dbReference type="ARBA" id="ARBA00022490"/>
    </source>
</evidence>
<evidence type="ECO:0000259" key="12">
    <source>
        <dbReference type="Pfam" id="PF00156"/>
    </source>
</evidence>
<dbReference type="CDD" id="cd06223">
    <property type="entry name" value="PRTases_typeI"/>
    <property type="match status" value="1"/>
</dbReference>
<feature type="domain" description="Phosphoribosyltransferase" evidence="12">
    <location>
        <begin position="35"/>
        <end position="153"/>
    </location>
</feature>
<dbReference type="Pfam" id="PF00156">
    <property type="entry name" value="Pribosyltran"/>
    <property type="match status" value="1"/>
</dbReference>
<dbReference type="InterPro" id="IPR029057">
    <property type="entry name" value="PRTase-like"/>
</dbReference>
<sequence>MELNQALALIRRVPDFPEPGVLFQDITPVLGDPGGFKAVIDAMASEVGSDGPVDAIVAIDARGFFFGAAVAYSLGLGVVPVRKAGKLPAVGGKATYSLEYGTAELEIPSDVIKPGQRVAVIDDVLATGGTANAACELVELAKGEVAGITVLLEIGALGGRSRLVGRKVHPLLTV</sequence>
<dbReference type="InterPro" id="IPR005764">
    <property type="entry name" value="Ade_phspho_trans"/>
</dbReference>
<comment type="pathway">
    <text evidence="4 11">Purine metabolism; AMP biosynthesis via salvage pathway; AMP from adenine: step 1/1.</text>
</comment>
<reference evidence="13 14" key="1">
    <citation type="submission" date="2021-12" db="EMBL/GenBank/DDBJ databases">
        <title>Genome sequence of Kibdelosporangium philippinense ATCC 49844.</title>
        <authorList>
            <person name="Fedorov E.A."/>
            <person name="Omeragic M."/>
            <person name="Shalygina K.F."/>
            <person name="Maclea K.S."/>
        </authorList>
    </citation>
    <scope>NUCLEOTIDE SEQUENCE [LARGE SCALE GENOMIC DNA]</scope>
    <source>
        <strain evidence="13 14">ATCC 49844</strain>
    </source>
</reference>
<evidence type="ECO:0000256" key="6">
    <source>
        <dbReference type="ARBA" id="ARBA00011893"/>
    </source>
</evidence>
<comment type="subunit">
    <text evidence="11">Homodimer.</text>
</comment>
<evidence type="ECO:0000313" key="13">
    <source>
        <dbReference type="EMBL" id="MCE7010532.1"/>
    </source>
</evidence>
<protein>
    <recommendedName>
        <fullName evidence="6 11">Adenine phosphoribosyltransferase</fullName>
        <shortName evidence="11">APRT</shortName>
        <ecNumber evidence="6 11">2.4.2.7</ecNumber>
    </recommendedName>
</protein>
<evidence type="ECO:0000256" key="9">
    <source>
        <dbReference type="ARBA" id="ARBA00022679"/>
    </source>
</evidence>
<comment type="function">
    <text evidence="2 11">Catalyzes a salvage reaction resulting in the formation of AMP, that is energically less costly than de novo synthesis.</text>
</comment>
<keyword evidence="8 11" id="KW-0328">Glycosyltransferase</keyword>
<keyword evidence="9 11" id="KW-0808">Transferase</keyword>
<organism evidence="13 14">
    <name type="scientific">Kibdelosporangium philippinense</name>
    <dbReference type="NCBI Taxonomy" id="211113"/>
    <lineage>
        <taxon>Bacteria</taxon>
        <taxon>Bacillati</taxon>
        <taxon>Actinomycetota</taxon>
        <taxon>Actinomycetes</taxon>
        <taxon>Pseudonocardiales</taxon>
        <taxon>Pseudonocardiaceae</taxon>
        <taxon>Kibdelosporangium</taxon>
    </lineage>
</organism>
<comment type="similarity">
    <text evidence="5 11">Belongs to the purine/pyrimidine phosphoribosyltransferase family.</text>
</comment>
<dbReference type="EMBL" id="JAJVCN010000004">
    <property type="protein sequence ID" value="MCE7010532.1"/>
    <property type="molecule type" value="Genomic_DNA"/>
</dbReference>
<dbReference type="NCBIfam" id="TIGR01090">
    <property type="entry name" value="apt"/>
    <property type="match status" value="1"/>
</dbReference>
<dbReference type="NCBIfam" id="NF002634">
    <property type="entry name" value="PRK02304.1-3"/>
    <property type="match status" value="1"/>
</dbReference>
<name>A0ABS8ZS80_9PSEU</name>
<evidence type="ECO:0000256" key="10">
    <source>
        <dbReference type="ARBA" id="ARBA00022726"/>
    </source>
</evidence>
<proteinExistence type="inferred from homology"/>
<comment type="subcellular location">
    <subcellularLocation>
        <location evidence="3 11">Cytoplasm</location>
    </subcellularLocation>
</comment>
<evidence type="ECO:0000313" key="14">
    <source>
        <dbReference type="Proteomes" id="UP001521150"/>
    </source>
</evidence>
<evidence type="ECO:0000256" key="5">
    <source>
        <dbReference type="ARBA" id="ARBA00008391"/>
    </source>
</evidence>
<evidence type="ECO:0000256" key="11">
    <source>
        <dbReference type="HAMAP-Rule" id="MF_00004"/>
    </source>
</evidence>
<evidence type="ECO:0000256" key="4">
    <source>
        <dbReference type="ARBA" id="ARBA00004659"/>
    </source>
</evidence>
<evidence type="ECO:0000256" key="3">
    <source>
        <dbReference type="ARBA" id="ARBA00004496"/>
    </source>
</evidence>
<evidence type="ECO:0000256" key="1">
    <source>
        <dbReference type="ARBA" id="ARBA00000868"/>
    </source>
</evidence>
<keyword evidence="7 11" id="KW-0963">Cytoplasm</keyword>
<dbReference type="NCBIfam" id="NF002636">
    <property type="entry name" value="PRK02304.1-5"/>
    <property type="match status" value="1"/>
</dbReference>
<dbReference type="Gene3D" id="3.40.50.2020">
    <property type="match status" value="1"/>
</dbReference>
<dbReference type="HAMAP" id="MF_00004">
    <property type="entry name" value="Aden_phosphoribosyltr"/>
    <property type="match status" value="1"/>
</dbReference>
<dbReference type="InterPro" id="IPR000836">
    <property type="entry name" value="PRTase_dom"/>
</dbReference>
<dbReference type="GO" id="GO:0003999">
    <property type="term" value="F:adenine phosphoribosyltransferase activity"/>
    <property type="evidence" value="ECO:0007669"/>
    <property type="project" value="UniProtKB-EC"/>
</dbReference>
<accession>A0ABS8ZS80</accession>
<evidence type="ECO:0000256" key="8">
    <source>
        <dbReference type="ARBA" id="ARBA00022676"/>
    </source>
</evidence>
<comment type="caution">
    <text evidence="13">The sequence shown here is derived from an EMBL/GenBank/DDBJ whole genome shotgun (WGS) entry which is preliminary data.</text>
</comment>
<dbReference type="PANTHER" id="PTHR32315:SF3">
    <property type="entry name" value="ADENINE PHOSPHORIBOSYLTRANSFERASE"/>
    <property type="match status" value="1"/>
</dbReference>
<evidence type="ECO:0000256" key="2">
    <source>
        <dbReference type="ARBA" id="ARBA00003968"/>
    </source>
</evidence>
<dbReference type="Proteomes" id="UP001521150">
    <property type="component" value="Unassembled WGS sequence"/>
</dbReference>
<dbReference type="InterPro" id="IPR050054">
    <property type="entry name" value="UPRTase/APRTase"/>
</dbReference>
<dbReference type="EC" id="2.4.2.7" evidence="6 11"/>
<comment type="catalytic activity">
    <reaction evidence="1 11">
        <text>AMP + diphosphate = 5-phospho-alpha-D-ribose 1-diphosphate + adenine</text>
        <dbReference type="Rhea" id="RHEA:16609"/>
        <dbReference type="ChEBI" id="CHEBI:16708"/>
        <dbReference type="ChEBI" id="CHEBI:33019"/>
        <dbReference type="ChEBI" id="CHEBI:58017"/>
        <dbReference type="ChEBI" id="CHEBI:456215"/>
        <dbReference type="EC" id="2.4.2.7"/>
    </reaction>
</comment>
<dbReference type="SUPFAM" id="SSF53271">
    <property type="entry name" value="PRTase-like"/>
    <property type="match status" value="1"/>
</dbReference>
<keyword evidence="14" id="KW-1185">Reference proteome</keyword>
<keyword evidence="10 11" id="KW-0660">Purine salvage</keyword>
<dbReference type="RefSeq" id="WP_233732488.1">
    <property type="nucleotide sequence ID" value="NZ_JAJVCN010000004.1"/>
</dbReference>
<gene>
    <name evidence="11" type="primary">apt</name>
    <name evidence="13" type="ORF">LWC34_48185</name>
</gene>